<feature type="compositionally biased region" description="Basic residues" evidence="8">
    <location>
        <begin position="355"/>
        <end position="373"/>
    </location>
</feature>
<dbReference type="PANTHER" id="PTHR47959:SF1">
    <property type="entry name" value="ATP-DEPENDENT RNA HELICASE DBPA"/>
    <property type="match status" value="1"/>
</dbReference>
<dbReference type="EC" id="3.6.4.13" evidence="2"/>
<evidence type="ECO:0000256" key="2">
    <source>
        <dbReference type="ARBA" id="ARBA00012552"/>
    </source>
</evidence>
<keyword evidence="4" id="KW-0378">Hydrolase</keyword>
<keyword evidence="3" id="KW-0547">Nucleotide-binding</keyword>
<dbReference type="Pfam" id="PF08152">
    <property type="entry name" value="GUCT"/>
    <property type="match status" value="1"/>
</dbReference>
<dbReference type="PROSITE" id="PS51194">
    <property type="entry name" value="HELICASE_CTER"/>
    <property type="match status" value="1"/>
</dbReference>
<dbReference type="GO" id="GO:0003723">
    <property type="term" value="F:RNA binding"/>
    <property type="evidence" value="ECO:0007669"/>
    <property type="project" value="UniProtKB-KW"/>
</dbReference>
<dbReference type="GO" id="GO:0005524">
    <property type="term" value="F:ATP binding"/>
    <property type="evidence" value="ECO:0007669"/>
    <property type="project" value="UniProtKB-KW"/>
</dbReference>
<reference evidence="12" key="1">
    <citation type="submission" date="2016-11" db="UniProtKB">
        <authorList>
            <consortium name="WormBaseParasite"/>
        </authorList>
    </citation>
    <scope>IDENTIFICATION</scope>
</reference>
<dbReference type="InterPro" id="IPR011545">
    <property type="entry name" value="DEAD/DEAH_box_helicase_dom"/>
</dbReference>
<dbReference type="GO" id="GO:0005829">
    <property type="term" value="C:cytosol"/>
    <property type="evidence" value="ECO:0007669"/>
    <property type="project" value="TreeGrafter"/>
</dbReference>
<dbReference type="WBParaSite" id="maker-uti_cns_0016350-snap-gene-0.2-mRNA-1">
    <property type="protein sequence ID" value="maker-uti_cns_0016350-snap-gene-0.2-mRNA-1"/>
    <property type="gene ID" value="maker-uti_cns_0016350-snap-gene-0.2"/>
</dbReference>
<evidence type="ECO:0000256" key="1">
    <source>
        <dbReference type="ARBA" id="ARBA00006517"/>
    </source>
</evidence>
<evidence type="ECO:0000259" key="9">
    <source>
        <dbReference type="PROSITE" id="PS51192"/>
    </source>
</evidence>
<dbReference type="Gene3D" id="3.40.50.300">
    <property type="entry name" value="P-loop containing nucleotide triphosphate hydrolases"/>
    <property type="match status" value="2"/>
</dbReference>
<dbReference type="SUPFAM" id="SSF54928">
    <property type="entry name" value="RNA-binding domain, RBD"/>
    <property type="match status" value="1"/>
</dbReference>
<dbReference type="SMART" id="SM00490">
    <property type="entry name" value="HELICc"/>
    <property type="match status" value="1"/>
</dbReference>
<dbReference type="GO" id="GO:0016787">
    <property type="term" value="F:hydrolase activity"/>
    <property type="evidence" value="ECO:0007669"/>
    <property type="project" value="UniProtKB-KW"/>
</dbReference>
<feature type="domain" description="Helicase C-terminal" evidence="10">
    <location>
        <begin position="668"/>
        <end position="815"/>
    </location>
</feature>
<dbReference type="Pfam" id="PF00270">
    <property type="entry name" value="DEAD"/>
    <property type="match status" value="1"/>
</dbReference>
<dbReference type="InterPro" id="IPR050079">
    <property type="entry name" value="DEAD_box_RNA_helicase"/>
</dbReference>
<organism evidence="11 12">
    <name type="scientific">Macrostomum lignano</name>
    <dbReference type="NCBI Taxonomy" id="282301"/>
    <lineage>
        <taxon>Eukaryota</taxon>
        <taxon>Metazoa</taxon>
        <taxon>Spiralia</taxon>
        <taxon>Lophotrochozoa</taxon>
        <taxon>Platyhelminthes</taxon>
        <taxon>Rhabditophora</taxon>
        <taxon>Macrostomorpha</taxon>
        <taxon>Macrostomida</taxon>
        <taxon>Macrostomidae</taxon>
        <taxon>Macrostomum</taxon>
    </lineage>
</organism>
<feature type="region of interest" description="Disordered" evidence="8">
    <location>
        <begin position="351"/>
        <end position="409"/>
    </location>
</feature>
<evidence type="ECO:0000259" key="10">
    <source>
        <dbReference type="PROSITE" id="PS51194"/>
    </source>
</evidence>
<keyword evidence="7" id="KW-0694">RNA-binding</keyword>
<dbReference type="InterPro" id="IPR035979">
    <property type="entry name" value="RBD_domain_sf"/>
</dbReference>
<protein>
    <recommendedName>
        <fullName evidence="2">RNA helicase</fullName>
        <ecNumber evidence="2">3.6.4.13</ecNumber>
    </recommendedName>
</protein>
<dbReference type="PANTHER" id="PTHR47959">
    <property type="entry name" value="ATP-DEPENDENT RNA HELICASE RHLE-RELATED"/>
    <property type="match status" value="1"/>
</dbReference>
<dbReference type="PROSITE" id="PS51192">
    <property type="entry name" value="HELICASE_ATP_BIND_1"/>
    <property type="match status" value="1"/>
</dbReference>
<dbReference type="SUPFAM" id="SSF52540">
    <property type="entry name" value="P-loop containing nucleoside triphosphate hydrolases"/>
    <property type="match status" value="1"/>
</dbReference>
<evidence type="ECO:0000256" key="8">
    <source>
        <dbReference type="SAM" id="MobiDB-lite"/>
    </source>
</evidence>
<evidence type="ECO:0000256" key="3">
    <source>
        <dbReference type="ARBA" id="ARBA00022741"/>
    </source>
</evidence>
<dbReference type="InterPro" id="IPR014001">
    <property type="entry name" value="Helicase_ATP-bd"/>
</dbReference>
<dbReference type="CDD" id="cd12937">
    <property type="entry name" value="GUCT_RH7_like"/>
    <property type="match status" value="1"/>
</dbReference>
<dbReference type="Pfam" id="PF26142">
    <property type="entry name" value="DD_DDX21-DDX50"/>
    <property type="match status" value="1"/>
</dbReference>
<dbReference type="CDD" id="cd18787">
    <property type="entry name" value="SF2_C_DEAD"/>
    <property type="match status" value="1"/>
</dbReference>
<evidence type="ECO:0000256" key="7">
    <source>
        <dbReference type="ARBA" id="ARBA00022884"/>
    </source>
</evidence>
<keyword evidence="6" id="KW-0067">ATP-binding</keyword>
<dbReference type="InterPro" id="IPR044742">
    <property type="entry name" value="DEAD/DEAH_RhlB"/>
</dbReference>
<dbReference type="GO" id="GO:0003724">
    <property type="term" value="F:RNA helicase activity"/>
    <property type="evidence" value="ECO:0007669"/>
    <property type="project" value="UniProtKB-EC"/>
</dbReference>
<dbReference type="SMART" id="SM00487">
    <property type="entry name" value="DEXDc"/>
    <property type="match status" value="1"/>
</dbReference>
<accession>A0A1I8IUD9</accession>
<keyword evidence="5" id="KW-0347">Helicase</keyword>
<comment type="similarity">
    <text evidence="1">Belongs to the DEAD box helicase family. DDX21/DDX50 subfamily.</text>
</comment>
<name>A0A1I8IUD9_9PLAT</name>
<evidence type="ECO:0000256" key="5">
    <source>
        <dbReference type="ARBA" id="ARBA00022806"/>
    </source>
</evidence>
<dbReference type="AlphaFoldDB" id="A0A1I8IUD9"/>
<sequence length="980" mass="106460">YCGACFPLAQFCDKRQPRADSVLSESLLNTVWFFRVHFGVRAFGPAPAASPGPKFQSALEPTAWPASFCSYSRSRQHRMTAKYFQPGSNSYGGLPLGTPSSFSGELLVIYANMRPVETRQPGQPYYLTPDSAWERGGPWFRCLAAGTHILARIPKSLGVRIAEMQVQPGQQQQQRKKLHQQHQLESGNCGSPQPAGGTAAALQRPAVGKAGLVDVDEAVGMDEDDPDGDVELEDDDEVDAAAADTAMNICGCHGSLGEAAHGGQKEEMPELALGEAVLQVAQGSVGLQQYKHACASHVVGEHQGEDGDALVVVAAGHGAADVAGDCGSARGRRGEGDATVQYRVRLLSYGGNMKAPKKQSKQQQKKNKQLKTKKQSDESQENGHSAEVAAEDTEKPEAEQQPGDRSLEQFDLPDSVLHQLRERGITGLFPVQQQSFDHVMSGHDLIVQSRTGTGKTLAFGLPIVLQLLKQQDKRAGKAGTPAKRRSPNRAPRVLILAPTRELAKQISDDLTATCPPDSGLVVLPVYGGVPYEKHRSALAAGSDIVVGTPGRVQDLVEQGCLRMDRIRRVVLDEVDRMLDMGFRDSVDQLIKRLYSGGEEDAGQEEKKRPQTLLFSATLPSWVEETSAKYLDPDNLVRLDLVTGDGQGRAAQTVEHLAILSPFASRSAAIADVIRVRCGGPQARCIVFCERKRDADELASHAAMSGDCHVLHGDIPQDKRELVLQKFRDGKYRVLVTTDVAARGLDIPHVDLVILCHPPKDTESYIHRAGRTGRAGRSGAAVTFYTVKEETELKRVERQAGIRFKRIGAPTTADLVKAAGRHSLEQLQAVQDPTIQLLAEEASELIAAMGAERAVAAALALLSGKTEIVGRSLLSAREGFTAFVLHTEAETVRGKGYLFGALRRCLDPEQVEKVQYVTFSKDRKSLLFDLPSNMEDIARFTTLDIVAVVAEISQSCIGLRVSNVYDINNKTYLIRLSKPDH</sequence>
<dbReference type="Gene3D" id="3.30.70.2280">
    <property type="match status" value="1"/>
</dbReference>
<feature type="domain" description="Helicase ATP-binding" evidence="9">
    <location>
        <begin position="436"/>
        <end position="636"/>
    </location>
</feature>
<feature type="region of interest" description="Disordered" evidence="8">
    <location>
        <begin position="166"/>
        <end position="201"/>
    </location>
</feature>
<dbReference type="CDD" id="cd00268">
    <property type="entry name" value="DEADc"/>
    <property type="match status" value="1"/>
</dbReference>
<dbReference type="InterPro" id="IPR059027">
    <property type="entry name" value="DD_DDX21-DDX50"/>
</dbReference>
<dbReference type="Proteomes" id="UP000095280">
    <property type="component" value="Unplaced"/>
</dbReference>
<dbReference type="Pfam" id="PF00271">
    <property type="entry name" value="Helicase_C"/>
    <property type="match status" value="1"/>
</dbReference>
<evidence type="ECO:0000313" key="11">
    <source>
        <dbReference type="Proteomes" id="UP000095280"/>
    </source>
</evidence>
<proteinExistence type="inferred from homology"/>
<dbReference type="InterPro" id="IPR001650">
    <property type="entry name" value="Helicase_C-like"/>
</dbReference>
<evidence type="ECO:0000313" key="12">
    <source>
        <dbReference type="WBParaSite" id="maker-uti_cns_0016350-snap-gene-0.2-mRNA-1"/>
    </source>
</evidence>
<keyword evidence="11" id="KW-1185">Reference proteome</keyword>
<dbReference type="InterPro" id="IPR027417">
    <property type="entry name" value="P-loop_NTPase"/>
</dbReference>
<dbReference type="InterPro" id="IPR012562">
    <property type="entry name" value="GUCT"/>
</dbReference>
<evidence type="ECO:0000256" key="6">
    <source>
        <dbReference type="ARBA" id="ARBA00022840"/>
    </source>
</evidence>
<evidence type="ECO:0000256" key="4">
    <source>
        <dbReference type="ARBA" id="ARBA00022801"/>
    </source>
</evidence>